<keyword evidence="4" id="KW-1185">Reference proteome</keyword>
<evidence type="ECO:0000313" key="4">
    <source>
        <dbReference type="Proteomes" id="UP000054166"/>
    </source>
</evidence>
<dbReference type="InterPro" id="IPR019734">
    <property type="entry name" value="TPR_rpt"/>
</dbReference>
<gene>
    <name evidence="3" type="ORF">PILCRDRAFT_813708</name>
</gene>
<organism evidence="3 4">
    <name type="scientific">Piloderma croceum (strain F 1598)</name>
    <dbReference type="NCBI Taxonomy" id="765440"/>
    <lineage>
        <taxon>Eukaryota</taxon>
        <taxon>Fungi</taxon>
        <taxon>Dikarya</taxon>
        <taxon>Basidiomycota</taxon>
        <taxon>Agaricomycotina</taxon>
        <taxon>Agaricomycetes</taxon>
        <taxon>Agaricomycetidae</taxon>
        <taxon>Atheliales</taxon>
        <taxon>Atheliaceae</taxon>
        <taxon>Piloderma</taxon>
    </lineage>
</organism>
<dbReference type="OrthoDB" id="2423701at2759"/>
<proteinExistence type="predicted"/>
<dbReference type="SUPFAM" id="SSF48452">
    <property type="entry name" value="TPR-like"/>
    <property type="match status" value="1"/>
</dbReference>
<dbReference type="AlphaFoldDB" id="A0A0C3GDL7"/>
<dbReference type="HOGENOM" id="CLU_141867_2_0_1"/>
<evidence type="ECO:0000256" key="2">
    <source>
        <dbReference type="ARBA" id="ARBA00022803"/>
    </source>
</evidence>
<dbReference type="SMART" id="SM00028">
    <property type="entry name" value="TPR"/>
    <property type="match status" value="2"/>
</dbReference>
<dbReference type="GO" id="GO:0072380">
    <property type="term" value="C:TRC complex"/>
    <property type="evidence" value="ECO:0007669"/>
    <property type="project" value="TreeGrafter"/>
</dbReference>
<dbReference type="Gene3D" id="1.25.40.10">
    <property type="entry name" value="Tetratricopeptide repeat domain"/>
    <property type="match status" value="1"/>
</dbReference>
<dbReference type="EMBL" id="KN832976">
    <property type="protein sequence ID" value="KIM88731.1"/>
    <property type="molecule type" value="Genomic_DNA"/>
</dbReference>
<reference evidence="4" key="2">
    <citation type="submission" date="2015-01" db="EMBL/GenBank/DDBJ databases">
        <title>Evolutionary Origins and Diversification of the Mycorrhizal Mutualists.</title>
        <authorList>
            <consortium name="DOE Joint Genome Institute"/>
            <consortium name="Mycorrhizal Genomics Consortium"/>
            <person name="Kohler A."/>
            <person name="Kuo A."/>
            <person name="Nagy L.G."/>
            <person name="Floudas D."/>
            <person name="Copeland A."/>
            <person name="Barry K.W."/>
            <person name="Cichocki N."/>
            <person name="Veneault-Fourrey C."/>
            <person name="LaButti K."/>
            <person name="Lindquist E.A."/>
            <person name="Lipzen A."/>
            <person name="Lundell T."/>
            <person name="Morin E."/>
            <person name="Murat C."/>
            <person name="Riley R."/>
            <person name="Ohm R."/>
            <person name="Sun H."/>
            <person name="Tunlid A."/>
            <person name="Henrissat B."/>
            <person name="Grigoriev I.V."/>
            <person name="Hibbett D.S."/>
            <person name="Martin F."/>
        </authorList>
    </citation>
    <scope>NUCLEOTIDE SEQUENCE [LARGE SCALE GENOMIC DNA]</scope>
    <source>
        <strain evidence="4">F 1598</strain>
    </source>
</reference>
<evidence type="ECO:0000313" key="3">
    <source>
        <dbReference type="EMBL" id="KIM88731.1"/>
    </source>
</evidence>
<keyword evidence="2" id="KW-0802">TPR repeat</keyword>
<dbReference type="GO" id="GO:0016020">
    <property type="term" value="C:membrane"/>
    <property type="evidence" value="ECO:0007669"/>
    <property type="project" value="TreeGrafter"/>
</dbReference>
<dbReference type="PANTHER" id="PTHR45831:SF2">
    <property type="entry name" value="LD24721P"/>
    <property type="match status" value="1"/>
</dbReference>
<dbReference type="Pfam" id="PF13414">
    <property type="entry name" value="TPR_11"/>
    <property type="match status" value="1"/>
</dbReference>
<dbReference type="InterPro" id="IPR011990">
    <property type="entry name" value="TPR-like_helical_dom_sf"/>
</dbReference>
<accession>A0A0C3GDL7</accession>
<dbReference type="GO" id="GO:0060090">
    <property type="term" value="F:molecular adaptor activity"/>
    <property type="evidence" value="ECO:0007669"/>
    <property type="project" value="TreeGrafter"/>
</dbReference>
<sequence length="99" mass="10852">MAEPSVSDAVKVKVQNLKAEGDGLFAQKKYKKAYVKYTQAIELDNSNAILYANRAASALSMKEYLDAASDAKEAVTIDPTYAKAWARLGKATHASRRVR</sequence>
<reference evidence="3 4" key="1">
    <citation type="submission" date="2014-04" db="EMBL/GenBank/DDBJ databases">
        <authorList>
            <consortium name="DOE Joint Genome Institute"/>
            <person name="Kuo A."/>
            <person name="Tarkka M."/>
            <person name="Buscot F."/>
            <person name="Kohler A."/>
            <person name="Nagy L.G."/>
            <person name="Floudas D."/>
            <person name="Copeland A."/>
            <person name="Barry K.W."/>
            <person name="Cichocki N."/>
            <person name="Veneault-Fourrey C."/>
            <person name="LaButti K."/>
            <person name="Lindquist E.A."/>
            <person name="Lipzen A."/>
            <person name="Lundell T."/>
            <person name="Morin E."/>
            <person name="Murat C."/>
            <person name="Sun H."/>
            <person name="Tunlid A."/>
            <person name="Henrissat B."/>
            <person name="Grigoriev I.V."/>
            <person name="Hibbett D.S."/>
            <person name="Martin F."/>
            <person name="Nordberg H.P."/>
            <person name="Cantor M.N."/>
            <person name="Hua S.X."/>
        </authorList>
    </citation>
    <scope>NUCLEOTIDE SEQUENCE [LARGE SCALE GENOMIC DNA]</scope>
    <source>
        <strain evidence="3 4">F 1598</strain>
    </source>
</reference>
<dbReference type="InterPro" id="IPR047150">
    <property type="entry name" value="SGT"/>
</dbReference>
<dbReference type="InParanoid" id="A0A0C3GDL7"/>
<dbReference type="GO" id="GO:0006620">
    <property type="term" value="P:post-translational protein targeting to endoplasmic reticulum membrane"/>
    <property type="evidence" value="ECO:0007669"/>
    <property type="project" value="TreeGrafter"/>
</dbReference>
<dbReference type="Proteomes" id="UP000054166">
    <property type="component" value="Unassembled WGS sequence"/>
</dbReference>
<dbReference type="STRING" id="765440.A0A0C3GDL7"/>
<protein>
    <submittedName>
        <fullName evidence="3">Uncharacterized protein</fullName>
    </submittedName>
</protein>
<dbReference type="FunCoup" id="A0A0C3GDL7">
    <property type="interactions" value="166"/>
</dbReference>
<name>A0A0C3GDL7_PILCF</name>
<keyword evidence="1" id="KW-0677">Repeat</keyword>
<evidence type="ECO:0000256" key="1">
    <source>
        <dbReference type="ARBA" id="ARBA00022737"/>
    </source>
</evidence>
<dbReference type="PANTHER" id="PTHR45831">
    <property type="entry name" value="LD24721P"/>
    <property type="match status" value="1"/>
</dbReference>